<dbReference type="PANTHER" id="PTHR46228:SF2">
    <property type="entry name" value="KELCH REPEAT PROTEIN (AFU_ORTHOLOGUE AFUA_4G14350)"/>
    <property type="match status" value="1"/>
</dbReference>
<evidence type="ECO:0000256" key="5">
    <source>
        <dbReference type="SAM" id="SignalP"/>
    </source>
</evidence>
<dbReference type="Pfam" id="PF24681">
    <property type="entry name" value="Kelch_KLHDC2_KLHL20_DRC7"/>
    <property type="match status" value="1"/>
</dbReference>
<sequence length="609" mass="64809">MSISTCFLSLLILSSINAQSQPLPCQRWAHQTTISSAQADSQSPTHPTLWIQGGELKSSPDQINNTWTNALLSLDLSTSWNAGSPALSLVEKDNSNPYSPPAVSLGALWASADGQQLYLWGGQFADNPAVNPGPMNTYLYSIPNRSWKSINTTGDSVLRPSEGASALVPGIGSNGSPMAYYFGGHLDWASVAGWSTSTPRVFLDSMVQLDLGSLSWTNYSSFTTASNTNFVNATVEGTPTIRADGTLTYVPSVGPSGKGVLVAIGGGQNFQSLSQNSNRSIDNSALDVFDLSTKTWVKQATQGNIPSPRINHCAVRGTAKVNGNPIHQIFVYGGQIVNGSSQSTEMYVLTIPGFTWTFIGDKLSSQPSARAGHTCDLIGSQMIVIGGYVASDLLCDSQSVYIFDTTSFAWKNTYTPGLPYKTPDMLAQMIGGTGIGHSTSGAGSALGGDGSHDPDVSTRYAQQTNSTNVGAIVGGVLSIIVVLLLIIFIWIMIKRKKQRRIEAERAAAAAASLQSAQAREKSTISHQPRASGMYLDSDGVARTSLGSEEITSHSLSMALEKHFQLFPAASDDPEHDTEGFEPQFSTRLVPRQHLRVMNPESEGPSGSPS</sequence>
<evidence type="ECO:0000256" key="1">
    <source>
        <dbReference type="ARBA" id="ARBA00022441"/>
    </source>
</evidence>
<evidence type="ECO:0000313" key="6">
    <source>
        <dbReference type="EMBL" id="KAA1079102.1"/>
    </source>
</evidence>
<keyword evidence="4" id="KW-0812">Transmembrane</keyword>
<reference evidence="8 9" key="1">
    <citation type="submission" date="2019-05" db="EMBL/GenBank/DDBJ databases">
        <title>Emergence of the Ug99 lineage of the wheat stem rust pathogen through somatic hybridization.</title>
        <authorList>
            <person name="Li F."/>
            <person name="Upadhyaya N.M."/>
            <person name="Sperschneider J."/>
            <person name="Matny O."/>
            <person name="Nguyen-Phuc H."/>
            <person name="Mago R."/>
            <person name="Raley C."/>
            <person name="Miller M.E."/>
            <person name="Silverstein K.A.T."/>
            <person name="Henningsen E."/>
            <person name="Hirsch C.D."/>
            <person name="Visser B."/>
            <person name="Pretorius Z.A."/>
            <person name="Steffenson B.J."/>
            <person name="Schwessinger B."/>
            <person name="Dodds P.N."/>
            <person name="Figueroa M."/>
        </authorList>
    </citation>
    <scope>NUCLEOTIDE SEQUENCE [LARGE SCALE GENOMIC DNA]</scope>
    <source>
        <strain evidence="7">21-0</strain>
        <strain evidence="6 9">Ug99</strain>
    </source>
</reference>
<evidence type="ECO:0000313" key="9">
    <source>
        <dbReference type="Proteomes" id="UP000325313"/>
    </source>
</evidence>
<dbReference type="SUPFAM" id="SSF117281">
    <property type="entry name" value="Kelch motif"/>
    <property type="match status" value="1"/>
</dbReference>
<feature type="transmembrane region" description="Helical" evidence="4">
    <location>
        <begin position="469"/>
        <end position="493"/>
    </location>
</feature>
<dbReference type="InterPro" id="IPR015915">
    <property type="entry name" value="Kelch-typ_b-propeller"/>
</dbReference>
<organism evidence="7 8">
    <name type="scientific">Puccinia graminis f. sp. tritici</name>
    <dbReference type="NCBI Taxonomy" id="56615"/>
    <lineage>
        <taxon>Eukaryota</taxon>
        <taxon>Fungi</taxon>
        <taxon>Dikarya</taxon>
        <taxon>Basidiomycota</taxon>
        <taxon>Pucciniomycotina</taxon>
        <taxon>Pucciniomycetes</taxon>
        <taxon>Pucciniales</taxon>
        <taxon>Pucciniaceae</taxon>
        <taxon>Puccinia</taxon>
    </lineage>
</organism>
<gene>
    <name evidence="7" type="ORF">PGT21_030512</name>
    <name evidence="6" type="ORF">PGTUg99_018416</name>
</gene>
<proteinExistence type="predicted"/>
<keyword evidence="4" id="KW-1133">Transmembrane helix</keyword>
<dbReference type="OrthoDB" id="10251809at2759"/>
<name>A0A5B0P0Z4_PUCGR</name>
<dbReference type="Proteomes" id="UP000324748">
    <property type="component" value="Unassembled WGS sequence"/>
</dbReference>
<protein>
    <submittedName>
        <fullName evidence="7">Uncharacterized protein</fullName>
    </submittedName>
</protein>
<evidence type="ECO:0000256" key="4">
    <source>
        <dbReference type="SAM" id="Phobius"/>
    </source>
</evidence>
<dbReference type="PANTHER" id="PTHR46228">
    <property type="entry name" value="KELCH DOMAIN-CONTAINING PROTEIN"/>
    <property type="match status" value="1"/>
</dbReference>
<evidence type="ECO:0000313" key="7">
    <source>
        <dbReference type="EMBL" id="KAA1094803.1"/>
    </source>
</evidence>
<feature type="signal peptide" evidence="5">
    <location>
        <begin position="1"/>
        <end position="18"/>
    </location>
</feature>
<keyword evidence="1" id="KW-0880">Kelch repeat</keyword>
<keyword evidence="5" id="KW-0732">Signal</keyword>
<keyword evidence="8" id="KW-1185">Reference proteome</keyword>
<evidence type="ECO:0000256" key="2">
    <source>
        <dbReference type="ARBA" id="ARBA00022737"/>
    </source>
</evidence>
<keyword evidence="4" id="KW-0472">Membrane</keyword>
<dbReference type="EMBL" id="VDEP01000444">
    <property type="protein sequence ID" value="KAA1079102.1"/>
    <property type="molecule type" value="Genomic_DNA"/>
</dbReference>
<dbReference type="EMBL" id="VSWC01000079">
    <property type="protein sequence ID" value="KAA1094803.1"/>
    <property type="molecule type" value="Genomic_DNA"/>
</dbReference>
<comment type="caution">
    <text evidence="7">The sequence shown here is derived from an EMBL/GenBank/DDBJ whole genome shotgun (WGS) entry which is preliminary data.</text>
</comment>
<feature type="chain" id="PRO_5036137612" evidence="5">
    <location>
        <begin position="19"/>
        <end position="609"/>
    </location>
</feature>
<dbReference type="Gene3D" id="2.120.10.80">
    <property type="entry name" value="Kelch-type beta propeller"/>
    <property type="match status" value="1"/>
</dbReference>
<feature type="region of interest" description="Disordered" evidence="3">
    <location>
        <begin position="570"/>
        <end position="609"/>
    </location>
</feature>
<evidence type="ECO:0000256" key="3">
    <source>
        <dbReference type="SAM" id="MobiDB-lite"/>
    </source>
</evidence>
<dbReference type="AlphaFoldDB" id="A0A5B0P0Z4"/>
<feature type="compositionally biased region" description="Low complexity" evidence="3">
    <location>
        <begin position="599"/>
        <end position="609"/>
    </location>
</feature>
<keyword evidence="2" id="KW-0677">Repeat</keyword>
<dbReference type="Proteomes" id="UP000325313">
    <property type="component" value="Unassembled WGS sequence"/>
</dbReference>
<accession>A0A5B0P0Z4</accession>
<evidence type="ECO:0000313" key="8">
    <source>
        <dbReference type="Proteomes" id="UP000324748"/>
    </source>
</evidence>